<evidence type="ECO:0000313" key="1">
    <source>
        <dbReference type="EMBL" id="NUU15473.1"/>
    </source>
</evidence>
<name>A0ABX2MFA2_9MICO</name>
<protein>
    <submittedName>
        <fullName evidence="1">Uncharacterized protein</fullName>
    </submittedName>
</protein>
<dbReference type="Proteomes" id="UP000573001">
    <property type="component" value="Unassembled WGS sequence"/>
</dbReference>
<gene>
    <name evidence="1" type="ORF">HP507_16710</name>
</gene>
<accession>A0ABX2MFA2</accession>
<organism evidence="1 2">
    <name type="scientific">Curtobacterium pusillum</name>
    <dbReference type="NCBI Taxonomy" id="69373"/>
    <lineage>
        <taxon>Bacteria</taxon>
        <taxon>Bacillati</taxon>
        <taxon>Actinomycetota</taxon>
        <taxon>Actinomycetes</taxon>
        <taxon>Micrococcales</taxon>
        <taxon>Microbacteriaceae</taxon>
        <taxon>Curtobacterium</taxon>
    </lineage>
</organism>
<comment type="caution">
    <text evidence="1">The sequence shown here is derived from an EMBL/GenBank/DDBJ whole genome shotgun (WGS) entry which is preliminary data.</text>
</comment>
<evidence type="ECO:0000313" key="2">
    <source>
        <dbReference type="Proteomes" id="UP000573001"/>
    </source>
</evidence>
<keyword evidence="2" id="KW-1185">Reference proteome</keyword>
<proteinExistence type="predicted"/>
<reference evidence="1 2" key="1">
    <citation type="submission" date="2020-05" db="EMBL/GenBank/DDBJ databases">
        <title>Genome Sequencing of Type Strains.</title>
        <authorList>
            <person name="Lemaire J.F."/>
            <person name="Inderbitzin P."/>
            <person name="Gregorio O.A."/>
            <person name="Collins S.B."/>
            <person name="Wespe N."/>
            <person name="Knight-Connoni V."/>
        </authorList>
    </citation>
    <scope>NUCLEOTIDE SEQUENCE [LARGE SCALE GENOMIC DNA]</scope>
    <source>
        <strain evidence="1 2">ATCC 19096</strain>
    </source>
</reference>
<dbReference type="EMBL" id="JABMCE010000086">
    <property type="protein sequence ID" value="NUU15473.1"/>
    <property type="molecule type" value="Genomic_DNA"/>
</dbReference>
<sequence>MSETDSIRTRPRVARLGFVERIRFRLRAEREIDELTRDHAREDRIRAEAAVRLAPGPWRVGELFRRRP</sequence>
<dbReference type="RefSeq" id="WP_175352929.1">
    <property type="nucleotide sequence ID" value="NZ_BAAAWQ010000001.1"/>
</dbReference>